<dbReference type="HAMAP" id="MF_00002">
    <property type="entry name" value="Asp_carb_tr_reg"/>
    <property type="match status" value="1"/>
</dbReference>
<dbReference type="Pfam" id="PF02748">
    <property type="entry name" value="PyrI_C"/>
    <property type="match status" value="1"/>
</dbReference>
<feature type="domain" description="Aspartate carbamoyltransferase regulatory subunit C-terminal" evidence="9">
    <location>
        <begin position="102"/>
        <end position="150"/>
    </location>
</feature>
<feature type="binding site" evidence="7">
    <location>
        <position position="114"/>
    </location>
    <ligand>
        <name>Zn(2+)</name>
        <dbReference type="ChEBI" id="CHEBI:29105"/>
    </ligand>
</feature>
<evidence type="ECO:0000259" key="9">
    <source>
        <dbReference type="Pfam" id="PF02748"/>
    </source>
</evidence>
<evidence type="ECO:0000313" key="11">
    <source>
        <dbReference type="EMBL" id="AUB59974.1"/>
    </source>
</evidence>
<proteinExistence type="inferred from homology"/>
<keyword evidence="6 7" id="KW-0665">Pyrimidine biosynthesis</keyword>
<feature type="domain" description="Aspartate carbamoyltransferase regulatory subunit N-terminal" evidence="8">
    <location>
        <begin position="7"/>
        <end position="97"/>
    </location>
</feature>
<dbReference type="GO" id="GO:0006207">
    <property type="term" value="P:'de novo' pyrimidine nucleobase biosynthetic process"/>
    <property type="evidence" value="ECO:0007669"/>
    <property type="project" value="InterPro"/>
</dbReference>
<evidence type="ECO:0000313" key="17">
    <source>
        <dbReference type="Proteomes" id="UP000591058"/>
    </source>
</evidence>
<accession>A0A2H4VPE6</accession>
<dbReference type="NCBIfam" id="TIGR00240">
    <property type="entry name" value="ATCase_reg"/>
    <property type="match status" value="1"/>
</dbReference>
<dbReference type="RefSeq" id="WP_100906131.1">
    <property type="nucleotide sequence ID" value="NZ_CP017766.1"/>
</dbReference>
<dbReference type="EMBL" id="DUHE01000213">
    <property type="protein sequence ID" value="HII84687.1"/>
    <property type="molecule type" value="Genomic_DNA"/>
</dbReference>
<dbReference type="PANTHER" id="PTHR35805:SF1">
    <property type="entry name" value="ASPARTATE CARBAMOYLTRANSFERASE REGULATORY CHAIN"/>
    <property type="match status" value="1"/>
</dbReference>
<comment type="similarity">
    <text evidence="2 7">Belongs to the PyrI family.</text>
</comment>
<evidence type="ECO:0000256" key="2">
    <source>
        <dbReference type="ARBA" id="ARBA00010498"/>
    </source>
</evidence>
<feature type="binding site" evidence="7">
    <location>
        <position position="109"/>
    </location>
    <ligand>
        <name>Zn(2+)</name>
        <dbReference type="ChEBI" id="CHEBI:29105"/>
    </ligand>
</feature>
<dbReference type="GeneID" id="35124775"/>
<feature type="binding site" evidence="7">
    <location>
        <position position="138"/>
    </location>
    <ligand>
        <name>Zn(2+)</name>
        <dbReference type="ChEBI" id="CHEBI:29105"/>
    </ligand>
</feature>
<dbReference type="AlphaFoldDB" id="A0A2H4VPE6"/>
<keyword evidence="11" id="KW-0808">Transferase</keyword>
<evidence type="ECO:0000259" key="8">
    <source>
        <dbReference type="Pfam" id="PF01948"/>
    </source>
</evidence>
<name>A0A2H4VPE6_9EURY</name>
<dbReference type="Proteomes" id="UP000591058">
    <property type="component" value="Unassembled WGS sequence"/>
</dbReference>
<dbReference type="Proteomes" id="UP000586031">
    <property type="component" value="Unassembled WGS sequence"/>
</dbReference>
<accession>A0A2H4VDI7</accession>
<dbReference type="OrthoDB" id="7000at2157"/>
<dbReference type="InterPro" id="IPR036792">
    <property type="entry name" value="Asp_carbatrfase_reg_C_sf"/>
</dbReference>
<evidence type="ECO:0000313" key="10">
    <source>
        <dbReference type="EMBL" id="AUB56156.1"/>
    </source>
</evidence>
<protein>
    <recommendedName>
        <fullName evidence="3 7">Aspartate carbamoyltransferase regulatory chain</fullName>
    </recommendedName>
</protein>
<dbReference type="GO" id="GO:0009347">
    <property type="term" value="C:aspartate carbamoyltransferase complex"/>
    <property type="evidence" value="ECO:0007669"/>
    <property type="project" value="InterPro"/>
</dbReference>
<dbReference type="EMBL" id="CP017766">
    <property type="protein sequence ID" value="AUB56156.1"/>
    <property type="molecule type" value="Genomic_DNA"/>
</dbReference>
<organism evidence="11 14">
    <name type="scientific">Methanobacterium subterraneum</name>
    <dbReference type="NCBI Taxonomy" id="59277"/>
    <lineage>
        <taxon>Archaea</taxon>
        <taxon>Methanobacteriati</taxon>
        <taxon>Methanobacteriota</taxon>
        <taxon>Methanomada group</taxon>
        <taxon>Methanobacteria</taxon>
        <taxon>Methanobacteriales</taxon>
        <taxon>Methanobacteriaceae</taxon>
        <taxon>Methanobacterium</taxon>
    </lineage>
</organism>
<comment type="subunit">
    <text evidence="7">Contains catalytic and regulatory chains.</text>
</comment>
<dbReference type="GO" id="GO:0016740">
    <property type="term" value="F:transferase activity"/>
    <property type="evidence" value="ECO:0007669"/>
    <property type="project" value="UniProtKB-KW"/>
</dbReference>
<dbReference type="Proteomes" id="UP000232806">
    <property type="component" value="Chromosome"/>
</dbReference>
<evidence type="ECO:0000313" key="14">
    <source>
        <dbReference type="Proteomes" id="UP000232631"/>
    </source>
</evidence>
<dbReference type="SUPFAM" id="SSF54893">
    <property type="entry name" value="Aspartate carbamoyltransferase, Regulatory-chain, N-terminal domain"/>
    <property type="match status" value="1"/>
</dbReference>
<dbReference type="InterPro" id="IPR020542">
    <property type="entry name" value="Asp_carbamoyltrfase_reg_C"/>
</dbReference>
<dbReference type="InterPro" id="IPR002801">
    <property type="entry name" value="Asp_carbamoylTrfase_reg"/>
</dbReference>
<dbReference type="EMBL" id="JABBYL010000008">
    <property type="protein sequence ID" value="NMO08703.1"/>
    <property type="molecule type" value="Genomic_DNA"/>
</dbReference>
<dbReference type="Gene3D" id="3.30.70.140">
    <property type="entry name" value="Aspartate carbamoyltransferase regulatory subunit, N-terminal domain"/>
    <property type="match status" value="1"/>
</dbReference>
<evidence type="ECO:0000313" key="13">
    <source>
        <dbReference type="EMBL" id="NMO08703.1"/>
    </source>
</evidence>
<dbReference type="Proteomes" id="UP000232631">
    <property type="component" value="Chromosome"/>
</dbReference>
<keyword evidence="4 7" id="KW-0479">Metal-binding</keyword>
<reference evidence="14 15" key="1">
    <citation type="submission" date="2016-10" db="EMBL/GenBank/DDBJ databases">
        <title>Comparative genomics between deep and shallow subseafloor isolates.</title>
        <authorList>
            <person name="Ishii S."/>
            <person name="Miller J.R."/>
            <person name="Sutton G."/>
            <person name="Suzuki S."/>
            <person name="Methe B."/>
            <person name="Inagaki F."/>
            <person name="Imachi H."/>
        </authorList>
    </citation>
    <scope>NUCLEOTIDE SEQUENCE [LARGE SCALE GENOMIC DNA]</scope>
    <source>
        <strain evidence="11 14">A8p</strain>
        <strain evidence="10 15">MO-MB1</strain>
    </source>
</reference>
<dbReference type="GO" id="GO:0046872">
    <property type="term" value="F:metal ion binding"/>
    <property type="evidence" value="ECO:0007669"/>
    <property type="project" value="UniProtKB-KW"/>
</dbReference>
<gene>
    <name evidence="7" type="primary">pyrI</name>
    <name evidence="10" type="ORF">BK007_09150</name>
    <name evidence="11" type="ORF">BK009_04350</name>
    <name evidence="12" type="ORF">HA271_07640</name>
    <name evidence="13" type="ORF">HG719_02485</name>
</gene>
<evidence type="ECO:0000256" key="3">
    <source>
        <dbReference type="ARBA" id="ARBA00021764"/>
    </source>
</evidence>
<evidence type="ECO:0000256" key="7">
    <source>
        <dbReference type="HAMAP-Rule" id="MF_00002"/>
    </source>
</evidence>
<reference evidence="16" key="2">
    <citation type="journal article" date="2020" name="bioRxiv">
        <title>A rank-normalized archaeal taxonomy based on genome phylogeny resolves widespread incomplete and uneven classifications.</title>
        <authorList>
            <person name="Rinke C."/>
            <person name="Chuvochina M."/>
            <person name="Mussig A.J."/>
            <person name="Chaumeil P.-A."/>
            <person name="Waite D.W."/>
            <person name="Whitman W.B."/>
            <person name="Parks D.H."/>
            <person name="Hugenholtz P."/>
        </authorList>
    </citation>
    <scope>NUCLEOTIDE SEQUENCE [LARGE SCALE GENOMIC DNA]</scope>
</reference>
<evidence type="ECO:0000256" key="5">
    <source>
        <dbReference type="ARBA" id="ARBA00022833"/>
    </source>
</evidence>
<dbReference type="PANTHER" id="PTHR35805">
    <property type="entry name" value="ASPARTATE CARBAMOYLTRANSFERASE REGULATORY CHAIN"/>
    <property type="match status" value="1"/>
</dbReference>
<feature type="binding site" evidence="7">
    <location>
        <position position="141"/>
    </location>
    <ligand>
        <name>Zn(2+)</name>
        <dbReference type="ChEBI" id="CHEBI:29105"/>
    </ligand>
</feature>
<evidence type="ECO:0000313" key="15">
    <source>
        <dbReference type="Proteomes" id="UP000232806"/>
    </source>
</evidence>
<evidence type="ECO:0000313" key="12">
    <source>
        <dbReference type="EMBL" id="HII84687.1"/>
    </source>
</evidence>
<comment type="function">
    <text evidence="1 7">Involved in allosteric regulation of aspartate carbamoyltransferase.</text>
</comment>
<keyword evidence="5 7" id="KW-0862">Zinc</keyword>
<comment type="cofactor">
    <cofactor evidence="7">
        <name>Zn(2+)</name>
        <dbReference type="ChEBI" id="CHEBI:29105"/>
    </cofactor>
    <text evidence="7">Binds 1 zinc ion per subunit.</text>
</comment>
<dbReference type="EMBL" id="CP017768">
    <property type="protein sequence ID" value="AUB59974.1"/>
    <property type="molecule type" value="Genomic_DNA"/>
</dbReference>
<evidence type="ECO:0000256" key="4">
    <source>
        <dbReference type="ARBA" id="ARBA00022723"/>
    </source>
</evidence>
<dbReference type="SUPFAM" id="SSF57825">
    <property type="entry name" value="Aspartate carbamoyltransferase, Regulatory-chain, C-terminal domain"/>
    <property type="match status" value="1"/>
</dbReference>
<keyword evidence="14" id="KW-1185">Reference proteome</keyword>
<dbReference type="KEGG" id="msub:BK009_04350"/>
<dbReference type="InterPro" id="IPR020545">
    <property type="entry name" value="Asp_carbamoyltransf_reg_N"/>
</dbReference>
<evidence type="ECO:0000256" key="1">
    <source>
        <dbReference type="ARBA" id="ARBA00002565"/>
    </source>
</evidence>
<sequence>MKTPWELKVKPIRNGTVIDHISANKALRVLKILGLPSKETAVTLAMNVQSSQMGSKDIVKIEGRELASREVDEIALIAPYATINIIRNYEIVGKGKVNLLNEINSILNCSNPNCITNTDEPVTTRFTVLQKEPLILRCHYCERIMDQTEVQTQFRVF</sequence>
<evidence type="ECO:0000256" key="6">
    <source>
        <dbReference type="ARBA" id="ARBA00022975"/>
    </source>
</evidence>
<reference evidence="13 17" key="3">
    <citation type="submission" date="2020-04" db="EMBL/GenBank/DDBJ databases">
        <title>Draft genome of Methanobacterium subterraneum isolated from animal feces.</title>
        <authorList>
            <person name="Ouboter H.T."/>
            <person name="Berger S."/>
            <person name="Gungor E."/>
            <person name="Jetten M.S.M."/>
            <person name="Welte C.U."/>
        </authorList>
    </citation>
    <scope>NUCLEOTIDE SEQUENCE [LARGE SCALE GENOMIC DNA]</scope>
    <source>
        <strain evidence="13">HO_2020</strain>
    </source>
</reference>
<dbReference type="Gene3D" id="2.30.30.20">
    <property type="entry name" value="Aspartate carbamoyltransferase regulatory subunit, C-terminal domain"/>
    <property type="match status" value="1"/>
</dbReference>
<dbReference type="GO" id="GO:0006221">
    <property type="term" value="P:pyrimidine nucleotide biosynthetic process"/>
    <property type="evidence" value="ECO:0007669"/>
    <property type="project" value="UniProtKB-UniRule"/>
</dbReference>
<evidence type="ECO:0000313" key="16">
    <source>
        <dbReference type="Proteomes" id="UP000586031"/>
    </source>
</evidence>
<dbReference type="InterPro" id="IPR036793">
    <property type="entry name" value="Asp_carbatrfase_reg_N_sf"/>
</dbReference>
<dbReference type="Pfam" id="PF01948">
    <property type="entry name" value="PyrI"/>
    <property type="match status" value="1"/>
</dbReference>